<feature type="binding site" evidence="5">
    <location>
        <position position="156"/>
    </location>
    <ligand>
        <name>Fe cation</name>
        <dbReference type="ChEBI" id="CHEBI:24875"/>
        <note>catalytic</note>
    </ligand>
</feature>
<feature type="binding site" evidence="5">
    <location>
        <position position="458"/>
    </location>
    <ligand>
        <name>Fe cation</name>
        <dbReference type="ChEBI" id="CHEBI:24875"/>
        <note>catalytic</note>
    </ligand>
</feature>
<dbReference type="InterPro" id="IPR004294">
    <property type="entry name" value="Carotenoid_Oase"/>
</dbReference>
<evidence type="ECO:0000256" key="4">
    <source>
        <dbReference type="ARBA" id="ARBA00023004"/>
    </source>
</evidence>
<protein>
    <recommendedName>
        <fullName evidence="6">Dioxygenase</fullName>
        <ecNumber evidence="6">1.13.11.-</ecNumber>
    </recommendedName>
</protein>
<accession>A0A6N6VF34</accession>
<keyword evidence="4 5" id="KW-0408">Iron</keyword>
<evidence type="ECO:0000256" key="1">
    <source>
        <dbReference type="ARBA" id="ARBA00006787"/>
    </source>
</evidence>
<keyword evidence="6" id="KW-0223">Dioxygenase</keyword>
<dbReference type="EMBL" id="WESC01000012">
    <property type="protein sequence ID" value="KAB7739257.1"/>
    <property type="molecule type" value="Genomic_DNA"/>
</dbReference>
<dbReference type="PANTHER" id="PTHR10543:SF89">
    <property type="entry name" value="CAROTENOID 9,10(9',10')-CLEAVAGE DIOXYGENASE 1"/>
    <property type="match status" value="1"/>
</dbReference>
<evidence type="ECO:0000256" key="3">
    <source>
        <dbReference type="ARBA" id="ARBA00023002"/>
    </source>
</evidence>
<dbReference type="AlphaFoldDB" id="A0A6N6VF34"/>
<dbReference type="GO" id="GO:0016121">
    <property type="term" value="P:carotene catabolic process"/>
    <property type="evidence" value="ECO:0007669"/>
    <property type="project" value="TreeGrafter"/>
</dbReference>
<evidence type="ECO:0000313" key="7">
    <source>
        <dbReference type="EMBL" id="KAB7739257.1"/>
    </source>
</evidence>
<dbReference type="GO" id="GO:0046872">
    <property type="term" value="F:metal ion binding"/>
    <property type="evidence" value="ECO:0007669"/>
    <property type="project" value="UniProtKB-KW"/>
</dbReference>
<organism evidence="7 8">
    <name type="scientific">Parvibaculum sedimenti</name>
    <dbReference type="NCBI Taxonomy" id="2608632"/>
    <lineage>
        <taxon>Bacteria</taxon>
        <taxon>Pseudomonadati</taxon>
        <taxon>Pseudomonadota</taxon>
        <taxon>Alphaproteobacteria</taxon>
        <taxon>Hyphomicrobiales</taxon>
        <taxon>Parvibaculaceae</taxon>
        <taxon>Parvibaculum</taxon>
    </lineage>
</organism>
<feature type="binding site" evidence="5">
    <location>
        <position position="271"/>
    </location>
    <ligand>
        <name>Fe cation</name>
        <dbReference type="ChEBI" id="CHEBI:24875"/>
        <note>catalytic</note>
    </ligand>
</feature>
<comment type="cofactor">
    <cofactor evidence="5 6">
        <name>Fe(2+)</name>
        <dbReference type="ChEBI" id="CHEBI:29033"/>
    </cofactor>
    <text evidence="5 6">Binds 1 Fe(2+) ion per subunit.</text>
</comment>
<keyword evidence="2 5" id="KW-0479">Metal-binding</keyword>
<sequence>MGNFAPVMAECDAPELIVAEGELPADLRGTLYRNGPNPMFPPLGTKHHWFLGEGMVHAIRVEDGKASYRNRWVHTSQYETQRNAGRRLIGTAFGEPAAPGGEGVRQNVANTNVVWHGGKLLALDEGSPPVAMDGDSLETTGSWTFEGKYAGPMTAHPKFDPRTGEMHFFGYMAAGPASPDISYQVVDASGRLTRSEMFKAPYASMVHDFIVTDEHVIFPIFPATIDVERIMKGGPVIAWDPDAGTRIGIMARNASVDTMRWFEGDPCYVYHPMNAFTLHEGGRTKIVADVMKYARVPLFPNTDGTKARIGLEDTPSMLVRWTFDLDDNSNSYTEEPLTDLGGEFPRFDERFAGQVYNQGFYAANLRPLTPGNPFDTLVHLDLTTGNRRVYEPGEGKYVMEPVFVPRSAAAPEGDGWLTTLVYDRSRNLSDFVVLDTDDISKGPIARVELPTRVPFGFHGNWRNMA</sequence>
<name>A0A6N6VF34_9HYPH</name>
<comment type="caution">
    <text evidence="7">The sequence shown here is derived from an EMBL/GenBank/DDBJ whole genome shotgun (WGS) entry which is preliminary data.</text>
</comment>
<comment type="similarity">
    <text evidence="1 6">Belongs to the carotenoid oxygenase family.</text>
</comment>
<evidence type="ECO:0000256" key="2">
    <source>
        <dbReference type="ARBA" id="ARBA00022723"/>
    </source>
</evidence>
<evidence type="ECO:0000313" key="8">
    <source>
        <dbReference type="Proteomes" id="UP000468901"/>
    </source>
</evidence>
<gene>
    <name evidence="7" type="ORF">F2P47_13465</name>
</gene>
<dbReference type="EC" id="1.13.11.-" evidence="6"/>
<evidence type="ECO:0000256" key="6">
    <source>
        <dbReference type="RuleBase" id="RU364048"/>
    </source>
</evidence>
<feature type="binding site" evidence="5">
    <location>
        <position position="207"/>
    </location>
    <ligand>
        <name>Fe cation</name>
        <dbReference type="ChEBI" id="CHEBI:24875"/>
        <note>catalytic</note>
    </ligand>
</feature>
<reference evidence="7 8" key="1">
    <citation type="submission" date="2019-09" db="EMBL/GenBank/DDBJ databases">
        <title>Parvibaculum sedimenti sp. nov., isolated from sediment.</title>
        <authorList>
            <person name="Wang Y."/>
        </authorList>
    </citation>
    <scope>NUCLEOTIDE SEQUENCE [LARGE SCALE GENOMIC DNA]</scope>
    <source>
        <strain evidence="7 8">HXT-9</strain>
    </source>
</reference>
<dbReference type="GO" id="GO:0010436">
    <property type="term" value="F:carotenoid dioxygenase activity"/>
    <property type="evidence" value="ECO:0007669"/>
    <property type="project" value="TreeGrafter"/>
</dbReference>
<dbReference type="Pfam" id="PF03055">
    <property type="entry name" value="RPE65"/>
    <property type="match status" value="1"/>
</dbReference>
<dbReference type="PANTHER" id="PTHR10543">
    <property type="entry name" value="BETA-CAROTENE DIOXYGENASE"/>
    <property type="match status" value="1"/>
</dbReference>
<keyword evidence="8" id="KW-1185">Reference proteome</keyword>
<dbReference type="Proteomes" id="UP000468901">
    <property type="component" value="Unassembled WGS sequence"/>
</dbReference>
<evidence type="ECO:0000256" key="5">
    <source>
        <dbReference type="PIRSR" id="PIRSR604294-1"/>
    </source>
</evidence>
<keyword evidence="3 6" id="KW-0560">Oxidoreductase</keyword>
<proteinExistence type="inferred from homology"/>